<dbReference type="STRING" id="1507870.A0A1V8SZB0"/>
<gene>
    <name evidence="9" type="ORF">B0A48_11025</name>
</gene>
<evidence type="ECO:0000256" key="8">
    <source>
        <dbReference type="SAM" id="MobiDB-lite"/>
    </source>
</evidence>
<feature type="compositionally biased region" description="Basic residues" evidence="8">
    <location>
        <begin position="128"/>
        <end position="142"/>
    </location>
</feature>
<dbReference type="Pfam" id="PF08561">
    <property type="entry name" value="Ribosomal_L37"/>
    <property type="match status" value="1"/>
</dbReference>
<sequence length="206" mass="22424">MICTNCLRRLARSSRFPSKRSYSTPASSQTSIPRPDDITAATSQPMHAKSVSTTSASAISAAKAAPPRIPSSVPAGTLLKGLNYIKGKQDPVALEDEEYPEWLWSVLEKAQKSDGATAGGDESDLFSKSKKQRQRAAKSLRKRALLHPEDMIAKVPLYEQTVDLPRGDGSVRGALEAGEAREGLTKAMRGERRRVIKEKNFLKAMG</sequence>
<dbReference type="PANTHER" id="PTHR28595:SF1">
    <property type="entry name" value="LARGE RIBOSOMAL SUBUNIT PROTEIN ML54"/>
    <property type="match status" value="1"/>
</dbReference>
<feature type="compositionally biased region" description="Polar residues" evidence="8">
    <location>
        <begin position="20"/>
        <end position="32"/>
    </location>
</feature>
<dbReference type="AlphaFoldDB" id="A0A1V8SZB0"/>
<comment type="similarity">
    <text evidence="6">Belongs to the mitochondrion-specific ribosomal protein mL54 family.</text>
</comment>
<keyword evidence="3" id="KW-0689">Ribosomal protein</keyword>
<keyword evidence="10" id="KW-1185">Reference proteome</keyword>
<proteinExistence type="inferred from homology"/>
<dbReference type="PANTHER" id="PTHR28595">
    <property type="entry name" value="39S RIBOSOMAL PROTEIN L54, MITOCHONDRIAL"/>
    <property type="match status" value="1"/>
</dbReference>
<dbReference type="EMBL" id="NAJO01000022">
    <property type="protein sequence ID" value="OQO04414.1"/>
    <property type="molecule type" value="Genomic_DNA"/>
</dbReference>
<dbReference type="OrthoDB" id="10252718at2759"/>
<comment type="subcellular location">
    <subcellularLocation>
        <location evidence="1">Mitochondrion</location>
    </subcellularLocation>
</comment>
<dbReference type="GO" id="GO:0005762">
    <property type="term" value="C:mitochondrial large ribosomal subunit"/>
    <property type="evidence" value="ECO:0007669"/>
    <property type="project" value="TreeGrafter"/>
</dbReference>
<dbReference type="InterPro" id="IPR013870">
    <property type="entry name" value="Ribosomal_mL54"/>
</dbReference>
<evidence type="ECO:0000256" key="4">
    <source>
        <dbReference type="ARBA" id="ARBA00023128"/>
    </source>
</evidence>
<evidence type="ECO:0000256" key="2">
    <source>
        <dbReference type="ARBA" id="ARBA00022946"/>
    </source>
</evidence>
<keyword evidence="5" id="KW-0687">Ribonucleoprotein</keyword>
<feature type="region of interest" description="Disordered" evidence="8">
    <location>
        <begin position="114"/>
        <end position="142"/>
    </location>
</feature>
<dbReference type="InParanoid" id="A0A1V8SZB0"/>
<keyword evidence="2" id="KW-0809">Transit peptide</keyword>
<evidence type="ECO:0000313" key="9">
    <source>
        <dbReference type="EMBL" id="OQO04414.1"/>
    </source>
</evidence>
<feature type="compositionally biased region" description="Low complexity" evidence="8">
    <location>
        <begin position="48"/>
        <end position="71"/>
    </location>
</feature>
<organism evidence="9 10">
    <name type="scientific">Cryoendolithus antarcticus</name>
    <dbReference type="NCBI Taxonomy" id="1507870"/>
    <lineage>
        <taxon>Eukaryota</taxon>
        <taxon>Fungi</taxon>
        <taxon>Dikarya</taxon>
        <taxon>Ascomycota</taxon>
        <taxon>Pezizomycotina</taxon>
        <taxon>Dothideomycetes</taxon>
        <taxon>Dothideomycetidae</taxon>
        <taxon>Cladosporiales</taxon>
        <taxon>Cladosporiaceae</taxon>
        <taxon>Cryoendolithus</taxon>
    </lineage>
</organism>
<evidence type="ECO:0000256" key="3">
    <source>
        <dbReference type="ARBA" id="ARBA00022980"/>
    </source>
</evidence>
<reference evidence="10" key="1">
    <citation type="submission" date="2017-03" db="EMBL/GenBank/DDBJ databases">
        <title>Genomes of endolithic fungi from Antarctica.</title>
        <authorList>
            <person name="Coleine C."/>
            <person name="Masonjones S."/>
            <person name="Stajich J.E."/>
        </authorList>
    </citation>
    <scope>NUCLEOTIDE SEQUENCE [LARGE SCALE GENOMIC DNA]</scope>
    <source>
        <strain evidence="10">CCFEE 5527</strain>
    </source>
</reference>
<name>A0A1V8SZB0_9PEZI</name>
<feature type="region of interest" description="Disordered" evidence="8">
    <location>
        <begin position="14"/>
        <end position="71"/>
    </location>
</feature>
<dbReference type="GO" id="GO:0003735">
    <property type="term" value="F:structural constituent of ribosome"/>
    <property type="evidence" value="ECO:0007669"/>
    <property type="project" value="TreeGrafter"/>
</dbReference>
<evidence type="ECO:0000256" key="1">
    <source>
        <dbReference type="ARBA" id="ARBA00004173"/>
    </source>
</evidence>
<comment type="caution">
    <text evidence="9">The sequence shown here is derived from an EMBL/GenBank/DDBJ whole genome shotgun (WGS) entry which is preliminary data.</text>
</comment>
<protein>
    <recommendedName>
        <fullName evidence="7">Large ribosomal subunit protein mL54</fullName>
    </recommendedName>
</protein>
<evidence type="ECO:0000256" key="6">
    <source>
        <dbReference type="ARBA" id="ARBA00033752"/>
    </source>
</evidence>
<keyword evidence="4" id="KW-0496">Mitochondrion</keyword>
<evidence type="ECO:0000256" key="5">
    <source>
        <dbReference type="ARBA" id="ARBA00023274"/>
    </source>
</evidence>
<accession>A0A1V8SZB0</accession>
<dbReference type="FunCoup" id="A0A1V8SZB0">
    <property type="interactions" value="150"/>
</dbReference>
<evidence type="ECO:0000256" key="7">
    <source>
        <dbReference type="ARBA" id="ARBA00035179"/>
    </source>
</evidence>
<evidence type="ECO:0000313" key="10">
    <source>
        <dbReference type="Proteomes" id="UP000192596"/>
    </source>
</evidence>
<dbReference type="Proteomes" id="UP000192596">
    <property type="component" value="Unassembled WGS sequence"/>
</dbReference>